<dbReference type="AlphaFoldDB" id="A0A0A8Y204"/>
<feature type="signal peptide" evidence="1">
    <location>
        <begin position="1"/>
        <end position="23"/>
    </location>
</feature>
<evidence type="ECO:0000313" key="2">
    <source>
        <dbReference type="EMBL" id="JAD20171.1"/>
    </source>
</evidence>
<sequence length="42" mass="4831">MNSEVLHFLVVALLFSCSSTSRGKVMDSDLFCTQHPFKMFIY</sequence>
<protein>
    <submittedName>
        <fullName evidence="2">Uncharacterized protein</fullName>
    </submittedName>
</protein>
<proteinExistence type="predicted"/>
<evidence type="ECO:0000256" key="1">
    <source>
        <dbReference type="SAM" id="SignalP"/>
    </source>
</evidence>
<keyword evidence="1" id="KW-0732">Signal</keyword>
<reference evidence="2" key="2">
    <citation type="journal article" date="2015" name="Data Brief">
        <title>Shoot transcriptome of the giant reed, Arundo donax.</title>
        <authorList>
            <person name="Barrero R.A."/>
            <person name="Guerrero F.D."/>
            <person name="Moolhuijzen P."/>
            <person name="Goolsby J.A."/>
            <person name="Tidwell J."/>
            <person name="Bellgard S.E."/>
            <person name="Bellgard M.I."/>
        </authorList>
    </citation>
    <scope>NUCLEOTIDE SEQUENCE</scope>
    <source>
        <tissue evidence="2">Shoot tissue taken approximately 20 cm above the soil surface</tissue>
    </source>
</reference>
<organism evidence="2">
    <name type="scientific">Arundo donax</name>
    <name type="common">Giant reed</name>
    <name type="synonym">Donax arundinaceus</name>
    <dbReference type="NCBI Taxonomy" id="35708"/>
    <lineage>
        <taxon>Eukaryota</taxon>
        <taxon>Viridiplantae</taxon>
        <taxon>Streptophyta</taxon>
        <taxon>Embryophyta</taxon>
        <taxon>Tracheophyta</taxon>
        <taxon>Spermatophyta</taxon>
        <taxon>Magnoliopsida</taxon>
        <taxon>Liliopsida</taxon>
        <taxon>Poales</taxon>
        <taxon>Poaceae</taxon>
        <taxon>PACMAD clade</taxon>
        <taxon>Arundinoideae</taxon>
        <taxon>Arundineae</taxon>
        <taxon>Arundo</taxon>
    </lineage>
</organism>
<reference evidence="2" key="1">
    <citation type="submission" date="2014-09" db="EMBL/GenBank/DDBJ databases">
        <authorList>
            <person name="Magalhaes I.L.F."/>
            <person name="Oliveira U."/>
            <person name="Santos F.R."/>
            <person name="Vidigal T.H.D.A."/>
            <person name="Brescovit A.D."/>
            <person name="Santos A.J."/>
        </authorList>
    </citation>
    <scope>NUCLEOTIDE SEQUENCE</scope>
    <source>
        <tissue evidence="2">Shoot tissue taken approximately 20 cm above the soil surface</tissue>
    </source>
</reference>
<dbReference type="EMBL" id="GBRH01277724">
    <property type="protein sequence ID" value="JAD20171.1"/>
    <property type="molecule type" value="Transcribed_RNA"/>
</dbReference>
<accession>A0A0A8Y204</accession>
<name>A0A0A8Y204_ARUDO</name>
<feature type="chain" id="PRO_5002061671" evidence="1">
    <location>
        <begin position="24"/>
        <end position="42"/>
    </location>
</feature>